<dbReference type="Proteomes" id="UP000008370">
    <property type="component" value="Unassembled WGS sequence"/>
</dbReference>
<feature type="region of interest" description="Disordered" evidence="1">
    <location>
        <begin position="389"/>
        <end position="443"/>
    </location>
</feature>
<dbReference type="EMBL" id="JH930480">
    <property type="protein sequence ID" value="EKM49533.1"/>
    <property type="molecule type" value="Genomic_DNA"/>
</dbReference>
<sequence>MYAGVTQEAIMTSAPKQAPLYPFLSQPPPQKKRPTQPLPSPPTQVSTSPERPLPGRRRSATISAITAWCADVHPGSPAPYSPRRSPCGVRRSSGSRLGSRRPSISSGHVASGSYFAITPSADDFKDHDFAALGYTSVFVRFPGTPVTPELRRSAASSLPVSPAKRGLKQSKSLTSLKPAKRSRSRAPPSPPFNPSRTSAEFKRSRALSNAAIAKSKKSKYAKLRPAPLANSLALAQFLDGGSMEHHIKHYAYNQAKTAGAVKVDGQLVGVGDIWRDEAGGVWRDQDEEWEFAHLLGDIDDTVDWVSFGSPKPAMGEERRGSLSTQDSDLSPRYAMHTDTDVHDDLAAFGQVLLSPAPIKPGMSVLAIPARNRRAAKHLRKPEFLLNAFPVPSSPTGPHAQHSPRPAAHHTGGVRPKGKARRRPAPLKLVPQSPARKLATNSEADADQLREEFLMDSFRPRPRLGRSGQVSRVAALPQGAVYAVPRQILVKPSVMNMKGFLRATLGTRKVCAA</sequence>
<evidence type="ECO:0000256" key="1">
    <source>
        <dbReference type="SAM" id="MobiDB-lite"/>
    </source>
</evidence>
<gene>
    <name evidence="2" type="ORF">PHACADRAFT_265071</name>
</gene>
<dbReference type="HOGENOM" id="CLU_491847_0_0_1"/>
<accession>K5VEF6</accession>
<reference evidence="2 3" key="1">
    <citation type="journal article" date="2012" name="BMC Genomics">
        <title>Comparative genomics of the white-rot fungi, Phanerochaete carnosa and P. chrysosporium, to elucidate the genetic basis of the distinct wood types they colonize.</title>
        <authorList>
            <person name="Suzuki H."/>
            <person name="MacDonald J."/>
            <person name="Syed K."/>
            <person name="Salamov A."/>
            <person name="Hori C."/>
            <person name="Aerts A."/>
            <person name="Henrissat B."/>
            <person name="Wiebenga A."/>
            <person name="vanKuyk P.A."/>
            <person name="Barry K."/>
            <person name="Lindquist E."/>
            <person name="LaButti K."/>
            <person name="Lapidus A."/>
            <person name="Lucas S."/>
            <person name="Coutinho P."/>
            <person name="Gong Y."/>
            <person name="Samejima M."/>
            <person name="Mahadevan R."/>
            <person name="Abou-Zaid M."/>
            <person name="de Vries R.P."/>
            <person name="Igarashi K."/>
            <person name="Yadav J.S."/>
            <person name="Grigoriev I.V."/>
            <person name="Master E.R."/>
        </authorList>
    </citation>
    <scope>NUCLEOTIDE SEQUENCE [LARGE SCALE GENOMIC DNA]</scope>
    <source>
        <strain evidence="2 3">HHB-10118-sp</strain>
    </source>
</reference>
<proteinExistence type="predicted"/>
<dbReference type="OrthoDB" id="3233731at2759"/>
<feature type="compositionally biased region" description="Low complexity" evidence="1">
    <location>
        <begin position="88"/>
        <end position="107"/>
    </location>
</feature>
<dbReference type="InParanoid" id="K5VEF6"/>
<dbReference type="RefSeq" id="XP_007401600.1">
    <property type="nucleotide sequence ID" value="XM_007401538.1"/>
</dbReference>
<protein>
    <submittedName>
        <fullName evidence="2">Uncharacterized protein</fullName>
    </submittedName>
</protein>
<dbReference type="AlphaFoldDB" id="K5VEF6"/>
<dbReference type="GeneID" id="18919004"/>
<name>K5VEF6_PHACS</name>
<feature type="region of interest" description="Disordered" evidence="1">
    <location>
        <begin position="149"/>
        <end position="200"/>
    </location>
</feature>
<feature type="region of interest" description="Disordered" evidence="1">
    <location>
        <begin position="1"/>
        <end position="58"/>
    </location>
</feature>
<feature type="region of interest" description="Disordered" evidence="1">
    <location>
        <begin position="310"/>
        <end position="330"/>
    </location>
</feature>
<evidence type="ECO:0000313" key="3">
    <source>
        <dbReference type="Proteomes" id="UP000008370"/>
    </source>
</evidence>
<evidence type="ECO:0000313" key="2">
    <source>
        <dbReference type="EMBL" id="EKM49533.1"/>
    </source>
</evidence>
<organism evidence="2 3">
    <name type="scientific">Phanerochaete carnosa (strain HHB-10118-sp)</name>
    <name type="common">White-rot fungus</name>
    <name type="synonym">Peniophora carnosa</name>
    <dbReference type="NCBI Taxonomy" id="650164"/>
    <lineage>
        <taxon>Eukaryota</taxon>
        <taxon>Fungi</taxon>
        <taxon>Dikarya</taxon>
        <taxon>Basidiomycota</taxon>
        <taxon>Agaricomycotina</taxon>
        <taxon>Agaricomycetes</taxon>
        <taxon>Polyporales</taxon>
        <taxon>Phanerochaetaceae</taxon>
        <taxon>Phanerochaete</taxon>
    </lineage>
</organism>
<feature type="compositionally biased region" description="Basic residues" evidence="1">
    <location>
        <begin position="415"/>
        <end position="424"/>
    </location>
</feature>
<keyword evidence="3" id="KW-1185">Reference proteome</keyword>
<dbReference type="KEGG" id="pco:PHACADRAFT_265071"/>
<feature type="region of interest" description="Disordered" evidence="1">
    <location>
        <begin position="73"/>
        <end position="110"/>
    </location>
</feature>